<organism evidence="4 5">
    <name type="scientific">Abeliophyllum distichum</name>
    <dbReference type="NCBI Taxonomy" id="126358"/>
    <lineage>
        <taxon>Eukaryota</taxon>
        <taxon>Viridiplantae</taxon>
        <taxon>Streptophyta</taxon>
        <taxon>Embryophyta</taxon>
        <taxon>Tracheophyta</taxon>
        <taxon>Spermatophyta</taxon>
        <taxon>Magnoliopsida</taxon>
        <taxon>eudicotyledons</taxon>
        <taxon>Gunneridae</taxon>
        <taxon>Pentapetalae</taxon>
        <taxon>asterids</taxon>
        <taxon>lamiids</taxon>
        <taxon>Lamiales</taxon>
        <taxon>Oleaceae</taxon>
        <taxon>Forsythieae</taxon>
        <taxon>Abeliophyllum</taxon>
    </lineage>
</organism>
<name>A0ABD1TF14_9LAMI</name>
<accession>A0ABD1TF14</accession>
<reference evidence="5" key="1">
    <citation type="submission" date="2024-07" db="EMBL/GenBank/DDBJ databases">
        <title>Two chromosome-level genome assemblies of Korean endemic species Abeliophyllum distichum and Forsythia ovata (Oleaceae).</title>
        <authorList>
            <person name="Jang H."/>
        </authorList>
    </citation>
    <scope>NUCLEOTIDE SEQUENCE [LARGE SCALE GENOMIC DNA]</scope>
</reference>
<keyword evidence="5" id="KW-1185">Reference proteome</keyword>
<feature type="region of interest" description="Disordered" evidence="2">
    <location>
        <begin position="941"/>
        <end position="960"/>
    </location>
</feature>
<feature type="domain" description="Glycosyl transferase family 1" evidence="3">
    <location>
        <begin position="350"/>
        <end position="463"/>
    </location>
</feature>
<evidence type="ECO:0000256" key="1">
    <source>
        <dbReference type="ARBA" id="ARBA00022676"/>
    </source>
</evidence>
<dbReference type="AlphaFoldDB" id="A0ABD1TF14"/>
<dbReference type="Gene3D" id="3.40.50.2000">
    <property type="entry name" value="Glycogen Phosphorylase B"/>
    <property type="match status" value="2"/>
</dbReference>
<proteinExistence type="predicted"/>
<evidence type="ECO:0000259" key="3">
    <source>
        <dbReference type="Pfam" id="PF00534"/>
    </source>
</evidence>
<evidence type="ECO:0000313" key="5">
    <source>
        <dbReference type="Proteomes" id="UP001604336"/>
    </source>
</evidence>
<dbReference type="InterPro" id="IPR001296">
    <property type="entry name" value="Glyco_trans_1"/>
</dbReference>
<dbReference type="PANTHER" id="PTHR46635:SF1">
    <property type="entry name" value="GLYCOSYL TRANSFERASE FAMILY 1 PROTEIN"/>
    <property type="match status" value="1"/>
</dbReference>
<dbReference type="PANTHER" id="PTHR46635">
    <property type="entry name" value="GLYCOSYL TRANSFERASE FAMILY 1 PROTEIN"/>
    <property type="match status" value="1"/>
</dbReference>
<evidence type="ECO:0000313" key="4">
    <source>
        <dbReference type="EMBL" id="KAL2511309.1"/>
    </source>
</evidence>
<dbReference type="Proteomes" id="UP001604336">
    <property type="component" value="Unassembled WGS sequence"/>
</dbReference>
<keyword evidence="1" id="KW-0328">Glycosyltransferase</keyword>
<sequence>MGSLESATPLKRDHRFVFSSSGRNYNIGGLLGFCQRLRSRFARLCSYCLVLEEKEINRRITTFFRENLQGISGELAFLKELDFGEDIKFEPPKILAKFQKEGNVTIGSRELVRFGYRKPKLALVFADLSVDPYQILMVTVASALREIGYEIEVFSLEDGPVHVIWRDIGFPLNILATDENAKLGVDWLNYHGVLVNSVEAAGVVTCLMQEPFKNIPLIWTIHEQTLASRLRQHNSSGEIELVDNWRKVFSRTTVVVFPNIFMTMTYSACDTGNYFVIPGSPAEAWEADSFMALHNDNPRLKTDLFVAVVGSQLLYKGLWLEHALVLQALYPVFVDFSSVTNLNSSLKIIILAGDSASNYTRVVETIALNLRYPNGTVKHVAVDDNAENVLNTVDLVIYGSFLEEQSFPAILLKAMCFGKTIVAPDLSMIRKYVDDRVNGYLFPKENIKVLTQIMFQIVSNRKLSLLALNAASIGKRTAKNLMVSESVEGYASLLENILAFPSEVATSRAATEIPTKLKVEWQWHLFEAIANRYSRNKTLKSDNFLDKIEKELNHTHKESNMDLIATNDTFLYSIWEDQKLKDRTDQPRGTWEDVYRNVRRADRTKNELHERDEGELERTGQPLCIYEPYFGEGTWSFLHRSSLYRGLGLSTKGRRAGADDIDAPSRLPVLNIPYYRDVLGEHGAFFAIANRIDRIHKNAWIGFQSWRVTARKESLSKTAERSILDAIEARKHGDSLYFWARLDKDPRNPMEQDFWSFCDAINAGNCQFAFSEALKKMYGIKHDLSSLPPMPTDEDTWSVMHCWVLPTRSFLEYVMFSRMFVDALDFQFYDVHRKIGHCYLSLSKDKHCYSRVLELLVNVWVYHSARRMVYVDPETGLMQEQHKFKSRRGQMWVKWFQFSTLKSMDEDLAEEWDSDHPKRWLWPTTGEVFWQGIYEKEKNQRIHEKERRKQKSRDKIKRIRKRARQKTIGKYVKPLPEEMESNSTAIAARLLR</sequence>
<gene>
    <name evidence="4" type="ORF">Adt_16909</name>
</gene>
<dbReference type="EMBL" id="JBFOLK010000005">
    <property type="protein sequence ID" value="KAL2511309.1"/>
    <property type="molecule type" value="Genomic_DNA"/>
</dbReference>
<feature type="compositionally biased region" description="Basic residues" evidence="2">
    <location>
        <begin position="948"/>
        <end position="960"/>
    </location>
</feature>
<comment type="caution">
    <text evidence="4">The sequence shown here is derived from an EMBL/GenBank/DDBJ whole genome shotgun (WGS) entry which is preliminary data.</text>
</comment>
<protein>
    <submittedName>
        <fullName evidence="4">Glycosyl transferase family 1 protein</fullName>
    </submittedName>
</protein>
<evidence type="ECO:0000256" key="2">
    <source>
        <dbReference type="SAM" id="MobiDB-lite"/>
    </source>
</evidence>
<dbReference type="GO" id="GO:0016757">
    <property type="term" value="F:glycosyltransferase activity"/>
    <property type="evidence" value="ECO:0007669"/>
    <property type="project" value="UniProtKB-KW"/>
</dbReference>
<dbReference type="Pfam" id="PF00534">
    <property type="entry name" value="Glycos_transf_1"/>
    <property type="match status" value="1"/>
</dbReference>
<dbReference type="SUPFAM" id="SSF53756">
    <property type="entry name" value="UDP-Glycosyltransferase/glycogen phosphorylase"/>
    <property type="match status" value="1"/>
</dbReference>
<keyword evidence="4" id="KW-0808">Transferase</keyword>